<dbReference type="GO" id="GO:0005524">
    <property type="term" value="F:ATP binding"/>
    <property type="evidence" value="ECO:0007669"/>
    <property type="project" value="UniProtKB-KW"/>
</dbReference>
<name>A0A382CV91_9ZZZZ</name>
<dbReference type="PANTHER" id="PTHR11573:SF6">
    <property type="entry name" value="RIBONUCLEOSIDE-DIPHOSPHATE REDUCTASE LARGE SUBUNIT"/>
    <property type="match status" value="1"/>
</dbReference>
<accession>A0A382CV91</accession>
<dbReference type="PROSITE" id="PS51161">
    <property type="entry name" value="ATP_CONE"/>
    <property type="match status" value="1"/>
</dbReference>
<gene>
    <name evidence="4" type="ORF">METZ01_LOCUS182849</name>
</gene>
<dbReference type="EMBL" id="UINC01036278">
    <property type="protein sequence ID" value="SVB29995.1"/>
    <property type="molecule type" value="Genomic_DNA"/>
</dbReference>
<dbReference type="Gene3D" id="3.20.70.20">
    <property type="match status" value="1"/>
</dbReference>
<sequence>MRVTKRNGTPEELNIDNIHRMLYNCKREDLGRELDVSVSDTAINAHIKFADGMSTSDIQQTLIKSAAEHISTETPDYSIFAGRLLVTEMRKEVYGSFEPIPFLDYIKLNVESGLYDPAILDWYTEDDINYLGTQLDYDNDFARPYSSIVQMDSKYLIKDSKTNRRLEMPQETFMLIAMVMFADEVSPMGWILNMYTALRDDLISLPTPIISGVRTKMKMYSSCCKIKMGDHTESILASEYALSLMT</sequence>
<evidence type="ECO:0000259" key="3">
    <source>
        <dbReference type="PROSITE" id="PS51161"/>
    </source>
</evidence>
<proteinExistence type="predicted"/>
<dbReference type="PANTHER" id="PTHR11573">
    <property type="entry name" value="RIBONUCLEOSIDE-DIPHOSPHATE REDUCTASE LARGE CHAIN"/>
    <property type="match status" value="1"/>
</dbReference>
<keyword evidence="1" id="KW-0547">Nucleotide-binding</keyword>
<evidence type="ECO:0000256" key="1">
    <source>
        <dbReference type="ARBA" id="ARBA00022741"/>
    </source>
</evidence>
<feature type="domain" description="ATP-cone" evidence="3">
    <location>
        <begin position="1"/>
        <end position="95"/>
    </location>
</feature>
<reference evidence="4" key="1">
    <citation type="submission" date="2018-05" db="EMBL/GenBank/DDBJ databases">
        <authorList>
            <person name="Lanie J.A."/>
            <person name="Ng W.-L."/>
            <person name="Kazmierczak K.M."/>
            <person name="Andrzejewski T.M."/>
            <person name="Davidsen T.M."/>
            <person name="Wayne K.J."/>
            <person name="Tettelin H."/>
            <person name="Glass J.I."/>
            <person name="Rusch D."/>
            <person name="Podicherti R."/>
            <person name="Tsui H.-C.T."/>
            <person name="Winkler M.E."/>
        </authorList>
    </citation>
    <scope>NUCLEOTIDE SEQUENCE</scope>
</reference>
<dbReference type="SUPFAM" id="SSF48168">
    <property type="entry name" value="R1 subunit of ribonucleotide reductase, N-terminal domain"/>
    <property type="match status" value="1"/>
</dbReference>
<dbReference type="Pfam" id="PF03477">
    <property type="entry name" value="ATP-cone"/>
    <property type="match status" value="1"/>
</dbReference>
<evidence type="ECO:0000256" key="2">
    <source>
        <dbReference type="ARBA" id="ARBA00022840"/>
    </source>
</evidence>
<dbReference type="GO" id="GO:0004748">
    <property type="term" value="F:ribonucleoside-diphosphate reductase activity, thioredoxin disulfide as acceptor"/>
    <property type="evidence" value="ECO:0007669"/>
    <property type="project" value="InterPro"/>
</dbReference>
<dbReference type="Pfam" id="PF00317">
    <property type="entry name" value="Ribonuc_red_lgN"/>
    <property type="match status" value="1"/>
</dbReference>
<evidence type="ECO:0000313" key="4">
    <source>
        <dbReference type="EMBL" id="SVB29995.1"/>
    </source>
</evidence>
<dbReference type="InterPro" id="IPR008926">
    <property type="entry name" value="RNR_R1-su_N"/>
</dbReference>
<dbReference type="GO" id="GO:0005971">
    <property type="term" value="C:ribonucleoside-diphosphate reductase complex"/>
    <property type="evidence" value="ECO:0007669"/>
    <property type="project" value="TreeGrafter"/>
</dbReference>
<organism evidence="4">
    <name type="scientific">marine metagenome</name>
    <dbReference type="NCBI Taxonomy" id="408172"/>
    <lineage>
        <taxon>unclassified sequences</taxon>
        <taxon>metagenomes</taxon>
        <taxon>ecological metagenomes</taxon>
    </lineage>
</organism>
<dbReference type="InterPro" id="IPR005144">
    <property type="entry name" value="ATP-cone_dom"/>
</dbReference>
<protein>
    <recommendedName>
        <fullName evidence="3">ATP-cone domain-containing protein</fullName>
    </recommendedName>
</protein>
<dbReference type="AlphaFoldDB" id="A0A382CV91"/>
<keyword evidence="2" id="KW-0067">ATP-binding</keyword>
<dbReference type="GO" id="GO:0009263">
    <property type="term" value="P:deoxyribonucleotide biosynthetic process"/>
    <property type="evidence" value="ECO:0007669"/>
    <property type="project" value="InterPro"/>
</dbReference>
<feature type="non-terminal residue" evidence="4">
    <location>
        <position position="246"/>
    </location>
</feature>
<dbReference type="InterPro" id="IPR039718">
    <property type="entry name" value="Rrm1"/>
</dbReference>
<dbReference type="InterPro" id="IPR013509">
    <property type="entry name" value="RNR_lsu_N"/>
</dbReference>